<reference evidence="1" key="1">
    <citation type="submission" date="2023-05" db="EMBL/GenBank/DDBJ databases">
        <title>Metabolic capabilities are highly conserved among human nasal-associated Corynebacterium species in pangenomic analyses.</title>
        <authorList>
            <person name="Tran T.H."/>
            <person name="Roberts A.Q."/>
            <person name="Escapa I.F."/>
            <person name="Gao W."/>
            <person name="Conlan S."/>
            <person name="Kong H."/>
            <person name="Segre J.A."/>
            <person name="Kelly M.S."/>
            <person name="Lemon K.P."/>
        </authorList>
    </citation>
    <scope>NUCLEOTIDE SEQUENCE</scope>
    <source>
        <strain evidence="1">KPL2654</strain>
    </source>
</reference>
<evidence type="ECO:0000313" key="1">
    <source>
        <dbReference type="EMBL" id="MDK4325044.1"/>
    </source>
</evidence>
<name>A0AAP4F735_9CORY</name>
<proteinExistence type="predicted"/>
<comment type="caution">
    <text evidence="1">The sequence shown here is derived from an EMBL/GenBank/DDBJ whole genome shotgun (WGS) entry which is preliminary data.</text>
</comment>
<organism evidence="1 2">
    <name type="scientific">Corynebacterium propinquum</name>
    <dbReference type="NCBI Taxonomy" id="43769"/>
    <lineage>
        <taxon>Bacteria</taxon>
        <taxon>Bacillati</taxon>
        <taxon>Actinomycetota</taxon>
        <taxon>Actinomycetes</taxon>
        <taxon>Mycobacteriales</taxon>
        <taxon>Corynebacteriaceae</taxon>
        <taxon>Corynebacterium</taxon>
    </lineage>
</organism>
<dbReference type="RefSeq" id="WP_049149555.1">
    <property type="nucleotide sequence ID" value="NZ_CP100363.1"/>
</dbReference>
<dbReference type="NCBIfam" id="TIGR03941">
    <property type="entry name" value="tRNA_deam_assoc"/>
    <property type="match status" value="1"/>
</dbReference>
<gene>
    <name evidence="1" type="ORF">QPX54_00705</name>
</gene>
<sequence length="164" mass="18069">MNQQDFGPSFSVVVTTVDGAWTVRSYADDFDDIDTSITQVRNLRSESAAFAMLCIDDDYFVLVRPTPGGVRLLLSDATMAVDDDFAASVLDRLDIDVPDIDVDELDEIEGWADGDFDILADLGVSEQMLEVMADNLDESPSDQLVRIAEELGFDEEFLDVTGLD</sequence>
<accession>A0AAP4F735</accession>
<dbReference type="AlphaFoldDB" id="A0AAP4F735"/>
<protein>
    <submittedName>
        <fullName evidence="1">tRNA adenosine deaminase-associated protein</fullName>
    </submittedName>
</protein>
<dbReference type="EMBL" id="JASNVP010000001">
    <property type="protein sequence ID" value="MDK4325044.1"/>
    <property type="molecule type" value="Genomic_DNA"/>
</dbReference>
<evidence type="ECO:0000313" key="2">
    <source>
        <dbReference type="Proteomes" id="UP001226160"/>
    </source>
</evidence>
<dbReference type="InterPro" id="IPR023869">
    <property type="entry name" value="tRNA_Adeno_NH3ase_assoc_put"/>
</dbReference>
<dbReference type="Proteomes" id="UP001226160">
    <property type="component" value="Unassembled WGS sequence"/>
</dbReference>